<name>A0A6J5RRT1_9CAUD</name>
<accession>A0A6J5RRT1</accession>
<organism evidence="1">
    <name type="scientific">uncultured Caudovirales phage</name>
    <dbReference type="NCBI Taxonomy" id="2100421"/>
    <lineage>
        <taxon>Viruses</taxon>
        <taxon>Duplodnaviria</taxon>
        <taxon>Heunggongvirae</taxon>
        <taxon>Uroviricota</taxon>
        <taxon>Caudoviricetes</taxon>
        <taxon>Peduoviridae</taxon>
        <taxon>Maltschvirus</taxon>
        <taxon>Maltschvirus maltsch</taxon>
    </lineage>
</organism>
<reference evidence="1" key="1">
    <citation type="submission" date="2020-05" db="EMBL/GenBank/DDBJ databases">
        <authorList>
            <person name="Chiriac C."/>
            <person name="Salcher M."/>
            <person name="Ghai R."/>
            <person name="Kavagutti S V."/>
        </authorList>
    </citation>
    <scope>NUCLEOTIDE SEQUENCE</scope>
</reference>
<dbReference type="EMBL" id="LR797246">
    <property type="protein sequence ID" value="CAB4196358.1"/>
    <property type="molecule type" value="Genomic_DNA"/>
</dbReference>
<proteinExistence type="predicted"/>
<gene>
    <name evidence="1" type="ORF">UFOVP1299_76</name>
</gene>
<protein>
    <submittedName>
        <fullName evidence="1">Uncharacterized protein</fullName>
    </submittedName>
</protein>
<sequence length="158" mass="18170">MTDNESRLHLWTMPKNYSGESWPGYYVFLTQHRDSDLVTRSNFISALAELGGESDTVRVVRESHWLVGWLEWIAIHQDDVSALAKAENMGAKIKIYPILDEDRYSSMEYDYVYGSWNAQTLVEKIEVCVRFGVSIFAARRSDVPDRDCGGIFDYLRGC</sequence>
<evidence type="ECO:0000313" key="1">
    <source>
        <dbReference type="EMBL" id="CAB4196358.1"/>
    </source>
</evidence>